<dbReference type="Gene3D" id="3.40.1260.10">
    <property type="entry name" value="DsrEFH-like"/>
    <property type="match status" value="1"/>
</dbReference>
<geneLocation type="plasmid" evidence="3">
    <name>pEM01</name>
</geneLocation>
<reference evidence="3" key="1">
    <citation type="submission" date="2015-11" db="EMBL/GenBank/DDBJ databases">
        <authorList>
            <person name="Blom J."/>
        </authorList>
    </citation>
    <scope>NUCLEOTIDE SEQUENCE [LARGE SCALE GENOMIC DNA]</scope>
    <source>
        <plasmid evidence="3">pEM01</plasmid>
    </source>
</reference>
<sequence length="202" mass="21496">MRSVTTGLLIAISGGVVGAALASHDTFSKTAPDRSADIAKQQPAGFWTTPAVKGYGDIHYDRNAAFQPTLDLSNKVVFRVGQGGNNPAMPNPALEKVAQVVNLYTAAGVPANKLSFVVAVNGGATPAMLDNAHYQKIYGTDNPNLRLISALQSQGIKVSICDQAIAWHHYKKDWVAESVIHTPSALTTITTLQNSGYAYLEM</sequence>
<organism evidence="2 3">
    <name type="scientific">Duffyella gerundensis</name>
    <dbReference type="NCBI Taxonomy" id="1619313"/>
    <lineage>
        <taxon>Bacteria</taxon>
        <taxon>Pseudomonadati</taxon>
        <taxon>Pseudomonadota</taxon>
        <taxon>Gammaproteobacteria</taxon>
        <taxon>Enterobacterales</taxon>
        <taxon>Erwiniaceae</taxon>
        <taxon>Duffyella</taxon>
    </lineage>
</organism>
<dbReference type="InterPro" id="IPR027396">
    <property type="entry name" value="DsrEFH-like"/>
</dbReference>
<dbReference type="KEGG" id="ege:EM595_p0037"/>
<evidence type="ECO:0000256" key="1">
    <source>
        <dbReference type="SAM" id="SignalP"/>
    </source>
</evidence>
<evidence type="ECO:0000313" key="2">
    <source>
        <dbReference type="EMBL" id="CUU25737.1"/>
    </source>
</evidence>
<protein>
    <submittedName>
        <fullName evidence="2">Sulfur reduction protein DsrE</fullName>
    </submittedName>
</protein>
<dbReference type="AlphaFoldDB" id="A0A0U5L4K6"/>
<dbReference type="Pfam" id="PF02635">
    <property type="entry name" value="DsrE"/>
    <property type="match status" value="1"/>
</dbReference>
<dbReference type="SUPFAM" id="SSF75169">
    <property type="entry name" value="DsrEFH-like"/>
    <property type="match status" value="1"/>
</dbReference>
<proteinExistence type="predicted"/>
<dbReference type="PANTHER" id="PTHR37691">
    <property type="entry name" value="BLR3518 PROTEIN"/>
    <property type="match status" value="1"/>
</dbReference>
<dbReference type="PATRIC" id="fig|1619313.3.peg.3637"/>
<evidence type="ECO:0000313" key="3">
    <source>
        <dbReference type="Proteomes" id="UP000059419"/>
    </source>
</evidence>
<dbReference type="OrthoDB" id="7206705at2"/>
<dbReference type="InterPro" id="IPR003787">
    <property type="entry name" value="Sulphur_relay_DsrE/F-like"/>
</dbReference>
<gene>
    <name evidence="2" type="ORF">EM595_p0037</name>
</gene>
<keyword evidence="1" id="KW-0732">Signal</keyword>
<name>A0A0U5L4K6_9GAMM</name>
<feature type="chain" id="PRO_5006861062" evidence="1">
    <location>
        <begin position="23"/>
        <end position="202"/>
    </location>
</feature>
<keyword evidence="3" id="KW-1185">Reference proteome</keyword>
<accession>A0A0U5L4K6</accession>
<feature type="signal peptide" evidence="1">
    <location>
        <begin position="1"/>
        <end position="22"/>
    </location>
</feature>
<dbReference type="PANTHER" id="PTHR37691:SF1">
    <property type="entry name" value="BLR3518 PROTEIN"/>
    <property type="match status" value="1"/>
</dbReference>
<dbReference type="Proteomes" id="UP000059419">
    <property type="component" value="Plasmid pEM01"/>
</dbReference>
<dbReference type="EMBL" id="LN907828">
    <property type="protein sequence ID" value="CUU25737.1"/>
    <property type="molecule type" value="Genomic_DNA"/>
</dbReference>